<feature type="region of interest" description="Disordered" evidence="1">
    <location>
        <begin position="418"/>
        <end position="440"/>
    </location>
</feature>
<comment type="caution">
    <text evidence="2">The sequence shown here is derived from an EMBL/GenBank/DDBJ whole genome shotgun (WGS) entry which is preliminary data.</text>
</comment>
<feature type="compositionally biased region" description="Acidic residues" evidence="1">
    <location>
        <begin position="427"/>
        <end position="440"/>
    </location>
</feature>
<name>A0A4S4KD37_9APHY</name>
<organism evidence="2 3">
    <name type="scientific">Hermanssonia centrifuga</name>
    <dbReference type="NCBI Taxonomy" id="98765"/>
    <lineage>
        <taxon>Eukaryota</taxon>
        <taxon>Fungi</taxon>
        <taxon>Dikarya</taxon>
        <taxon>Basidiomycota</taxon>
        <taxon>Agaricomycotina</taxon>
        <taxon>Agaricomycetes</taxon>
        <taxon>Polyporales</taxon>
        <taxon>Meruliaceae</taxon>
        <taxon>Hermanssonia</taxon>
    </lineage>
</organism>
<evidence type="ECO:0000313" key="2">
    <source>
        <dbReference type="EMBL" id="THG95600.1"/>
    </source>
</evidence>
<dbReference type="EMBL" id="SGPJ01000306">
    <property type="protein sequence ID" value="THG95600.1"/>
    <property type="molecule type" value="Genomic_DNA"/>
</dbReference>
<protein>
    <submittedName>
        <fullName evidence="2">Uncharacterized protein</fullName>
    </submittedName>
</protein>
<accession>A0A4S4KD37</accession>
<dbReference type="InterPro" id="IPR041078">
    <property type="entry name" value="Plavaka"/>
</dbReference>
<sequence>MNKVLLVLLEAEDGGLAVLDAATASIADVCVASASAWAFAFVTFSTCTTSVGLLGGPRSGSPGHAEKKQNYEVVDRLSSKGTDYHEYLSGDKCDTEGFNVLPNTPPLPKPAWAPDDYLPYNDRAQFELADFFFRKEKMSAAKLDKLMQLWAATLPSGQPPPFAGYNDLYNSIDSIQAREIRWQCLMGTYQGACPEGEVPAWMEAEYPVWFRCPCETIHHQIANPDFAGEMDYAPKHVFDKDGKREYGDFMSGNWAWQQAALLDAFKLKTLWDDYGVVGDFLPFTADFPRADIHELLSPDLLHQVIKGTLKDHLVAWVEEYIMANHTGADVSAILADIDCRIAAVPLFPGLRRFKDGRGFKQWTGNDSKALMKMFLINQCLDKLAAAHVDFAARGMLNGPCVQLPNIVLEQLLQSAEAAPLPSKDEDGNSDDGASDDEEGVAEGNTIDAEVVLAKCYDIQSGSLSLLLRLVFWHFHNSSVASSTTK</sequence>
<reference evidence="2 3" key="1">
    <citation type="submission" date="2019-02" db="EMBL/GenBank/DDBJ databases">
        <title>Genome sequencing of the rare red list fungi Phlebia centrifuga.</title>
        <authorList>
            <person name="Buettner E."/>
            <person name="Kellner H."/>
        </authorList>
    </citation>
    <scope>NUCLEOTIDE SEQUENCE [LARGE SCALE GENOMIC DNA]</scope>
    <source>
        <strain evidence="2 3">DSM 108282</strain>
    </source>
</reference>
<proteinExistence type="predicted"/>
<evidence type="ECO:0000313" key="3">
    <source>
        <dbReference type="Proteomes" id="UP000309038"/>
    </source>
</evidence>
<evidence type="ECO:0000256" key="1">
    <source>
        <dbReference type="SAM" id="MobiDB-lite"/>
    </source>
</evidence>
<keyword evidence="3" id="KW-1185">Reference proteome</keyword>
<dbReference type="Proteomes" id="UP000309038">
    <property type="component" value="Unassembled WGS sequence"/>
</dbReference>
<gene>
    <name evidence="2" type="ORF">EW026_g6086</name>
</gene>
<dbReference type="Pfam" id="PF18759">
    <property type="entry name" value="Plavaka"/>
    <property type="match status" value="1"/>
</dbReference>
<dbReference type="AlphaFoldDB" id="A0A4S4KD37"/>